<gene>
    <name evidence="2" type="ORF">PC117_g15268</name>
</gene>
<protein>
    <submittedName>
        <fullName evidence="2">Uncharacterized protein</fullName>
    </submittedName>
</protein>
<accession>A0A8T1CNN2</accession>
<dbReference type="VEuPathDB" id="FungiDB:PC110_g17810"/>
<evidence type="ECO:0000256" key="1">
    <source>
        <dbReference type="SAM" id="MobiDB-lite"/>
    </source>
</evidence>
<feature type="compositionally biased region" description="Acidic residues" evidence="1">
    <location>
        <begin position="33"/>
        <end position="43"/>
    </location>
</feature>
<evidence type="ECO:0000313" key="3">
    <source>
        <dbReference type="Proteomes" id="UP000736787"/>
    </source>
</evidence>
<proteinExistence type="predicted"/>
<organism evidence="2 3">
    <name type="scientific">Phytophthora cactorum</name>
    <dbReference type="NCBI Taxonomy" id="29920"/>
    <lineage>
        <taxon>Eukaryota</taxon>
        <taxon>Sar</taxon>
        <taxon>Stramenopiles</taxon>
        <taxon>Oomycota</taxon>
        <taxon>Peronosporomycetes</taxon>
        <taxon>Peronosporales</taxon>
        <taxon>Peronosporaceae</taxon>
        <taxon>Phytophthora</taxon>
    </lineage>
</organism>
<feature type="compositionally biased region" description="Acidic residues" evidence="1">
    <location>
        <begin position="1"/>
        <end position="10"/>
    </location>
</feature>
<sequence>MDSTADDDREDSGVMQAGSITHSPEGAAPNSDVEGDIESDDWYTETKVTTTSGICGGGEDAVTQHAGEEEDVDCDPSEDNEGGTDGDVLLLREKNRGKRQQQQERLAAAKSKVSRDWATTTKNWDALTSVEMEALALDEEALKKLLVDGWDFDSLTHPTRTEAYPGL</sequence>
<feature type="compositionally biased region" description="Acidic residues" evidence="1">
    <location>
        <begin position="68"/>
        <end position="84"/>
    </location>
</feature>
<comment type="caution">
    <text evidence="2">The sequence shown here is derived from an EMBL/GenBank/DDBJ whole genome shotgun (WGS) entry which is preliminary data.</text>
</comment>
<dbReference type="AlphaFoldDB" id="A0A8T1CNN2"/>
<evidence type="ECO:0000313" key="2">
    <source>
        <dbReference type="EMBL" id="KAG2924977.1"/>
    </source>
</evidence>
<dbReference type="EMBL" id="RCMK01000502">
    <property type="protein sequence ID" value="KAG2924977.1"/>
    <property type="molecule type" value="Genomic_DNA"/>
</dbReference>
<name>A0A8T1CNN2_9STRA</name>
<reference evidence="2" key="1">
    <citation type="submission" date="2018-10" db="EMBL/GenBank/DDBJ databases">
        <title>Effector identification in a new, highly contiguous assembly of the strawberry crown rot pathogen Phytophthora cactorum.</title>
        <authorList>
            <person name="Armitage A.D."/>
            <person name="Nellist C.F."/>
            <person name="Bates H."/>
            <person name="Vickerstaff R.J."/>
            <person name="Harrison R.J."/>
        </authorList>
    </citation>
    <scope>NUCLEOTIDE SEQUENCE</scope>
    <source>
        <strain evidence="2">4040</strain>
    </source>
</reference>
<dbReference type="Proteomes" id="UP000736787">
    <property type="component" value="Unassembled WGS sequence"/>
</dbReference>
<feature type="region of interest" description="Disordered" evidence="1">
    <location>
        <begin position="1"/>
        <end position="87"/>
    </location>
</feature>